<evidence type="ECO:0000259" key="4">
    <source>
        <dbReference type="Pfam" id="PF02897"/>
    </source>
</evidence>
<organism evidence="5 6">
    <name type="scientific">Sphingomicrobium clamense</name>
    <dbReference type="NCBI Taxonomy" id="2851013"/>
    <lineage>
        <taxon>Bacteria</taxon>
        <taxon>Pseudomonadati</taxon>
        <taxon>Pseudomonadota</taxon>
        <taxon>Alphaproteobacteria</taxon>
        <taxon>Sphingomonadales</taxon>
        <taxon>Sphingomonadaceae</taxon>
        <taxon>Sphingomicrobium</taxon>
    </lineage>
</organism>
<evidence type="ECO:0000256" key="1">
    <source>
        <dbReference type="ARBA" id="ARBA00022801"/>
    </source>
</evidence>
<accession>A0ABS6V8E5</accession>
<feature type="domain" description="Peptidase S9 prolyl oligopeptidase catalytic" evidence="3">
    <location>
        <begin position="431"/>
        <end position="637"/>
    </location>
</feature>
<dbReference type="PANTHER" id="PTHR42776:SF27">
    <property type="entry name" value="DIPEPTIDYL PEPTIDASE FAMILY MEMBER 6"/>
    <property type="match status" value="1"/>
</dbReference>
<dbReference type="InterPro" id="IPR001375">
    <property type="entry name" value="Peptidase_S9_cat"/>
</dbReference>
<evidence type="ECO:0000259" key="3">
    <source>
        <dbReference type="Pfam" id="PF00326"/>
    </source>
</evidence>
<keyword evidence="2" id="KW-0732">Signal</keyword>
<keyword evidence="6" id="KW-1185">Reference proteome</keyword>
<dbReference type="EMBL" id="JAHVAH010000001">
    <property type="protein sequence ID" value="MBW0145843.1"/>
    <property type="molecule type" value="Genomic_DNA"/>
</dbReference>
<dbReference type="Proteomes" id="UP000698028">
    <property type="component" value="Unassembled WGS sequence"/>
</dbReference>
<evidence type="ECO:0000313" key="6">
    <source>
        <dbReference type="Proteomes" id="UP000698028"/>
    </source>
</evidence>
<keyword evidence="1" id="KW-0378">Hydrolase</keyword>
<dbReference type="RefSeq" id="WP_218633723.1">
    <property type="nucleotide sequence ID" value="NZ_JAHVAH010000001.1"/>
</dbReference>
<dbReference type="Pfam" id="PF02897">
    <property type="entry name" value="Peptidase_S9_N"/>
    <property type="match status" value="1"/>
</dbReference>
<dbReference type="PANTHER" id="PTHR42776">
    <property type="entry name" value="SERINE PEPTIDASE S9 FAMILY MEMBER"/>
    <property type="match status" value="1"/>
</dbReference>
<sequence length="640" mass="69549">MIFRSALATLLIGTASPALAQDVMDKPSTLTASGMPDIPAEIYDDARGYLEGRSAGFRGWDPKDGSMLISTRFGNVSQIHRVTMPLGMRQQITFESEPVGASLSPDGETMIVSKDAGGSEFNQLYLYDNARLTLLTDGESRNGMGPWMEDSSAFAFGSTKRNGRESDIYLMNPANPSSARMIFEAPTVGYYAAAFSPDGSKLVIGHYTSVQKNDYYLLDLASGEVAPIGDPSRVISQMGAGFDNDGNLWVTSDEGSDFKRLGMLDLATGAFTTVGDFGDWDVSGFVISDDGSMMAIETSEAGLSKLYLRDMASGTIRPVTTLPPGVVGGFDFSPDNTLGMTLTSNKGTDAYALDTDTLELTRWTKSESGGIDLDRNADPEIVSIESFDGERVTGLLYRPDPSKFPGPRPLIIDIHGGPEGQTAATSRGTDNYYVNELGYARFYPNVRGSTGFGKRFVSLDNGPFLRENSVKDIGAFLDHFASDAAIDSDRIGVTGGSYGGYMCYATAIHYPDKVNGAVCNVAISSFVTFLENTQDYRRDLRRAEYGDERDPEQRAKLVEISPMTRITEISDPLFVIQGANDPRVPKSEADQLVAKVREAGQDVWYLVGENEGHGFAKKDNRDYQIAAEILFWSQVMGENN</sequence>
<dbReference type="InterPro" id="IPR023302">
    <property type="entry name" value="Pept_S9A_N"/>
</dbReference>
<dbReference type="Pfam" id="PF00326">
    <property type="entry name" value="Peptidase_S9"/>
    <property type="match status" value="1"/>
</dbReference>
<gene>
    <name evidence="5" type="ORF">KTQ36_11125</name>
</gene>
<name>A0ABS6V8E5_9SPHN</name>
<evidence type="ECO:0000256" key="2">
    <source>
        <dbReference type="SAM" id="SignalP"/>
    </source>
</evidence>
<proteinExistence type="predicted"/>
<evidence type="ECO:0000313" key="5">
    <source>
        <dbReference type="EMBL" id="MBW0145843.1"/>
    </source>
</evidence>
<comment type="caution">
    <text evidence="5">The sequence shown here is derived from an EMBL/GenBank/DDBJ whole genome shotgun (WGS) entry which is preliminary data.</text>
</comment>
<reference evidence="5 6" key="1">
    <citation type="submission" date="2021-07" db="EMBL/GenBank/DDBJ databases">
        <title>The draft genome sequence of Sphingomicrobium sp. B8.</title>
        <authorList>
            <person name="Mu L."/>
        </authorList>
    </citation>
    <scope>NUCLEOTIDE SEQUENCE [LARGE SCALE GENOMIC DNA]</scope>
    <source>
        <strain evidence="5 6">B8</strain>
    </source>
</reference>
<feature type="chain" id="PRO_5047369675" evidence="2">
    <location>
        <begin position="21"/>
        <end position="640"/>
    </location>
</feature>
<feature type="signal peptide" evidence="2">
    <location>
        <begin position="1"/>
        <end position="20"/>
    </location>
</feature>
<feature type="domain" description="Peptidase S9A N-terminal" evidence="4">
    <location>
        <begin position="101"/>
        <end position="256"/>
    </location>
</feature>
<protein>
    <submittedName>
        <fullName evidence="5">Prolyl oligopeptidase family serine peptidase</fullName>
    </submittedName>
</protein>